<dbReference type="AlphaFoldDB" id="A0A0W1RBF7"/>
<dbReference type="InterPro" id="IPR000917">
    <property type="entry name" value="Sulfatase_N"/>
</dbReference>
<dbReference type="SUPFAM" id="SSF53649">
    <property type="entry name" value="Alkaline phosphatase-like"/>
    <property type="match status" value="1"/>
</dbReference>
<feature type="domain" description="Sulfatase N-terminal" evidence="1">
    <location>
        <begin position="5"/>
        <end position="338"/>
    </location>
</feature>
<dbReference type="PANTHER" id="PTHR43751">
    <property type="entry name" value="SULFATASE"/>
    <property type="match status" value="1"/>
</dbReference>
<dbReference type="CDD" id="cd16148">
    <property type="entry name" value="sulfatase_like"/>
    <property type="match status" value="1"/>
</dbReference>
<dbReference type="Gene3D" id="3.40.720.10">
    <property type="entry name" value="Alkaline Phosphatase, subunit A"/>
    <property type="match status" value="1"/>
</dbReference>
<dbReference type="PANTHER" id="PTHR43751:SF3">
    <property type="entry name" value="SULFATASE N-TERMINAL DOMAIN-CONTAINING PROTEIN"/>
    <property type="match status" value="1"/>
</dbReference>
<dbReference type="EMBL" id="LOPU01000018">
    <property type="protein sequence ID" value="KTG10447.1"/>
    <property type="molecule type" value="Genomic_DNA"/>
</dbReference>
<protein>
    <recommendedName>
        <fullName evidence="1">Sulfatase N-terminal domain-containing protein</fullName>
    </recommendedName>
</protein>
<evidence type="ECO:0000313" key="3">
    <source>
        <dbReference type="Proteomes" id="UP000054387"/>
    </source>
</evidence>
<dbReference type="InterPro" id="IPR052701">
    <property type="entry name" value="GAG_Ulvan_Degrading_Sulfatases"/>
</dbReference>
<name>A0A0W1RBF7_9EURY</name>
<evidence type="ECO:0000259" key="1">
    <source>
        <dbReference type="Pfam" id="PF00884"/>
    </source>
</evidence>
<reference evidence="2 3" key="1">
    <citation type="submission" date="2015-12" db="EMBL/GenBank/DDBJ databases">
        <title>Haloprofundus marisrubri gen. nov., sp. nov., an extremely halophilic archaeon isolated from the Discovery deep brine-seawater interface in the Red Sea.</title>
        <authorList>
            <person name="Zhang G."/>
            <person name="Stingl U."/>
            <person name="Rashid M."/>
        </authorList>
    </citation>
    <scope>NUCLEOTIDE SEQUENCE [LARGE SCALE GENOMIC DNA]</scope>
    <source>
        <strain evidence="2 3">SB9</strain>
    </source>
</reference>
<accession>A0A0W1RBF7</accession>
<dbReference type="Pfam" id="PF00884">
    <property type="entry name" value="Sulfatase"/>
    <property type="match status" value="1"/>
</dbReference>
<dbReference type="OrthoDB" id="3164at2157"/>
<keyword evidence="3" id="KW-1185">Reference proteome</keyword>
<dbReference type="Proteomes" id="UP000054387">
    <property type="component" value="Unassembled WGS sequence"/>
</dbReference>
<organism evidence="2 3">
    <name type="scientific">Haloprofundus marisrubri</name>
    <dbReference type="NCBI Taxonomy" id="1514971"/>
    <lineage>
        <taxon>Archaea</taxon>
        <taxon>Methanobacteriati</taxon>
        <taxon>Methanobacteriota</taxon>
        <taxon>Stenosarchaea group</taxon>
        <taxon>Halobacteria</taxon>
        <taxon>Halobacteriales</taxon>
        <taxon>Haloferacaceae</taxon>
        <taxon>Haloprofundus</taxon>
    </lineage>
</organism>
<dbReference type="STRING" id="1514971.AUR64_12860"/>
<sequence length="452" mass="51076">MPDRPNTLLVSWDSVRADHLSTHGYERETAPFLSSVAENGLIFEDAQVSGVGTITSFTGAFTGAHADATQQSIEPADWKAANADRRLLSEALSDAGYHTGAVHSNALMSRFYGWDRGWDVYKDNVVTESDGDSESARWWNRVKKERLLPTLRRMGVAGAVIHGRNIALKTPSYVEWERMWDDVQQFVEEAPEPWFLWVLLVDTHHPWCAPPQYREWEQPGFRGAHAWNYLMRRYPERTGDRRPAIVNAYDNEIRHADAFLRKLDGLLEETDNDDAALVVHSDHGDELGEHGEYGHSSQRMFDTLTRVPLMMRNVGETGRVEGPHTLLDLGSTILDIAGSDERLADRPSLLGDEREPRESVVVENLAGEGDARAAAVGEEWKVLHHPDTGWHAYFRPEDPLEREDRWGDHPEELEAVLRAHLADREGVTVTGQKGDDDMSDVQERLTNLGYID</sequence>
<gene>
    <name evidence="2" type="ORF">AUR64_12860</name>
</gene>
<dbReference type="InterPro" id="IPR017850">
    <property type="entry name" value="Alkaline_phosphatase_core_sf"/>
</dbReference>
<evidence type="ECO:0000313" key="2">
    <source>
        <dbReference type="EMBL" id="KTG10447.1"/>
    </source>
</evidence>
<proteinExistence type="predicted"/>
<comment type="caution">
    <text evidence="2">The sequence shown here is derived from an EMBL/GenBank/DDBJ whole genome shotgun (WGS) entry which is preliminary data.</text>
</comment>
<dbReference type="RefSeq" id="WP_058581800.1">
    <property type="nucleotide sequence ID" value="NZ_LOPU01000018.1"/>
</dbReference>